<dbReference type="Pfam" id="PF08719">
    <property type="entry name" value="NADAR"/>
    <property type="match status" value="1"/>
</dbReference>
<dbReference type="Gene3D" id="1.10.357.40">
    <property type="entry name" value="YbiA-like"/>
    <property type="match status" value="1"/>
</dbReference>
<dbReference type="GO" id="GO:0004482">
    <property type="term" value="F:mRNA 5'-cap (guanine-N7-)-methyltransferase activity"/>
    <property type="evidence" value="ECO:0007669"/>
    <property type="project" value="UniProtKB-EC"/>
</dbReference>
<dbReference type="GO" id="GO:0005634">
    <property type="term" value="C:nucleus"/>
    <property type="evidence" value="ECO:0007669"/>
    <property type="project" value="TreeGrafter"/>
</dbReference>
<feature type="region of interest" description="Disordered" evidence="6">
    <location>
        <begin position="917"/>
        <end position="936"/>
    </location>
</feature>
<dbReference type="InterPro" id="IPR012816">
    <property type="entry name" value="NADAR"/>
</dbReference>
<dbReference type="EMBL" id="MN739409">
    <property type="protein sequence ID" value="QHT03332.1"/>
    <property type="molecule type" value="Genomic_DNA"/>
</dbReference>
<dbReference type="InterPro" id="IPR012340">
    <property type="entry name" value="NA-bd_OB-fold"/>
</dbReference>
<protein>
    <recommendedName>
        <fullName evidence="1">mRNA (guanine-N(7))-methyltransferase</fullName>
        <ecNumber evidence="1">2.1.1.56</ecNumber>
    </recommendedName>
</protein>
<reference evidence="8" key="1">
    <citation type="journal article" date="2020" name="Nature">
        <title>Giant virus diversity and host interactions through global metagenomics.</title>
        <authorList>
            <person name="Schulz F."/>
            <person name="Roux S."/>
            <person name="Paez-Espino D."/>
            <person name="Jungbluth S."/>
            <person name="Walsh D.A."/>
            <person name="Denef V.J."/>
            <person name="McMahon K.D."/>
            <person name="Konstantinidis K.T."/>
            <person name="Eloe-Fadrosh E.A."/>
            <person name="Kyrpides N.C."/>
            <person name="Woyke T."/>
        </authorList>
    </citation>
    <scope>NUCLEOTIDE SEQUENCE</scope>
    <source>
        <strain evidence="8">GVMAG-M-3300020728-1</strain>
    </source>
</reference>
<dbReference type="Pfam" id="PF03919">
    <property type="entry name" value="mRNA_cap_C"/>
    <property type="match status" value="1"/>
</dbReference>
<dbReference type="Gene3D" id="3.30.470.30">
    <property type="entry name" value="DNA ligase/mRNA capping enzyme"/>
    <property type="match status" value="1"/>
</dbReference>
<dbReference type="InterPro" id="IPR037238">
    <property type="entry name" value="YbiA-like_sf"/>
</dbReference>
<dbReference type="NCBIfam" id="TIGR02464">
    <property type="entry name" value="ribofla_fusion"/>
    <property type="match status" value="1"/>
</dbReference>
<keyword evidence="2" id="KW-0489">Methyltransferase</keyword>
<dbReference type="InterPro" id="IPR029063">
    <property type="entry name" value="SAM-dependent_MTases_sf"/>
</dbReference>
<accession>A0A6C0CGN9</accession>
<keyword evidence="3" id="KW-0808">Transferase</keyword>
<dbReference type="SUPFAM" id="SSF50249">
    <property type="entry name" value="Nucleic acid-binding proteins"/>
    <property type="match status" value="1"/>
</dbReference>
<dbReference type="AlphaFoldDB" id="A0A6C0CGN9"/>
<dbReference type="InterPro" id="IPR004971">
    <property type="entry name" value="mRNA_G-N7_MeTrfase_dom"/>
</dbReference>
<name>A0A6C0CGN9_9ZZZZ</name>
<evidence type="ECO:0000259" key="7">
    <source>
        <dbReference type="PROSITE" id="PS51562"/>
    </source>
</evidence>
<evidence type="ECO:0000256" key="4">
    <source>
        <dbReference type="ARBA" id="ARBA00022691"/>
    </source>
</evidence>
<dbReference type="SUPFAM" id="SSF143990">
    <property type="entry name" value="YbiA-like"/>
    <property type="match status" value="1"/>
</dbReference>
<evidence type="ECO:0000256" key="5">
    <source>
        <dbReference type="ARBA" id="ARBA00022884"/>
    </source>
</evidence>
<dbReference type="GO" id="GO:0003723">
    <property type="term" value="F:RNA binding"/>
    <property type="evidence" value="ECO:0007669"/>
    <property type="project" value="UniProtKB-KW"/>
</dbReference>
<evidence type="ECO:0000256" key="2">
    <source>
        <dbReference type="ARBA" id="ARBA00022603"/>
    </source>
</evidence>
<keyword evidence="4" id="KW-0949">S-adenosyl-L-methionine</keyword>
<feature type="domain" description="MRNA cap 0 methyltransferase" evidence="7">
    <location>
        <begin position="636"/>
        <end position="917"/>
    </location>
</feature>
<evidence type="ECO:0000256" key="1">
    <source>
        <dbReference type="ARBA" id="ARBA00011926"/>
    </source>
</evidence>
<dbReference type="Pfam" id="PF03291">
    <property type="entry name" value="mRNA_G-N7_MeTrfase"/>
    <property type="match status" value="1"/>
</dbReference>
<evidence type="ECO:0000256" key="3">
    <source>
        <dbReference type="ARBA" id="ARBA00022679"/>
    </source>
</evidence>
<dbReference type="Gene3D" id="3.40.50.150">
    <property type="entry name" value="Vaccinia Virus protein VP39"/>
    <property type="match status" value="1"/>
</dbReference>
<proteinExistence type="predicted"/>
<dbReference type="PROSITE" id="PS51562">
    <property type="entry name" value="RNA_CAP0_MT"/>
    <property type="match status" value="1"/>
</dbReference>
<dbReference type="SUPFAM" id="SSF56091">
    <property type="entry name" value="DNA ligase/mRNA capping enzyme, catalytic domain"/>
    <property type="match status" value="1"/>
</dbReference>
<sequence>MDIISREIVGSIGEFVTVAKKDHKAELECKLLSDKIQTKDVADRLMKTIQGLSIGTVVETHHMTFSYPDQIRVNVAETGNIFKLISTGSFRGLPLSVERKEPYYKGTKRDVIDVPEATAKMTLRSETQIRKDWEGDPNDPKSHVRLIHRRSFKTASELFQIDFSMIKSRGVNVKHSLKTLLKQQAKYELEIEFVNHETKVDSEIVAKELSNIIMTILQSYYETPFVLPVSDIQRYMQEFKMSNNRFYNPVTMMRRHLSPEIPHNISKGYTVTVKADGERAGLYVSRDRKLLKVTTRSVVWTGITALNDSHIGDFVDGEYILSKNLFCIFDIYRFRNRDVRSLPLMKTDEDMTLNSRLGVARAFIEDLKTQFTTAYSLIPLRVETKQFLAGDGPSMEEAIRTILNTEYEYERDGLIFTPRESGVAPSKDTMGNTWTRVYKWKPADQNSIDFLVTIDDKEGFDPVLNVPAKQGQLCVSRTPTDNNIIYPRETMTGEYVEPKLPEALIKDAETNTRIPSIFQPSTPRNPDAYQITIPLNDKGFPVDKNGDRVESKTVIECAYDVKTHRWSILRTRHDKTYQFRVLHQPQYGNDITTADSIWTSMHVPITEEMLSSFTTADINSALEDDYYRDDLARDDRVFRDVYTFHNRVKDELYRKNMEKGQTLLELAMGRAGDLPRWKRAQPSKVVGIDISLANIDAKVQGAAIRYLESQKKNPHAYIPPALFLEGDIGHFPLFEQEDKYMPILLGTETAPTEYLEQFRGLQDFDIASCQFAIHYTCETEEKFREFVKNVHKHCKDTFFGTCLDGQSVYSLLMGKKTHLFGTEKQLAGEFTKLYEDRESWSEEFGLGIRVFLESFDKPAVEYLVPFGKVVEIFGEYGFSLEESKMFSELYETQKNISLTHEQQTYAFMNRTFVFKRTGKKKEPEPEPEPLPGEPEVKIDELVPPAEEKKGKRKLKKKAEEEELEPVLFNVGDETGGVFMGFSNDAKKTVEIGGVTYPTVTHYIAAMEALESKNDTVHAKIMTAASAKAAKAYIKKLNKNEAWEAKKDEVMRAAVRAKFTQHPDLRLKLLGTDKRPIGFADARDVYWGIGTSMDTDKAKLASKWRGLNKLGKILEDLRSRLAEEAS</sequence>
<keyword evidence="5" id="KW-0694">RNA-binding</keyword>
<dbReference type="PANTHER" id="PTHR12189">
    <property type="entry name" value="MRNA GUANINE-7- METHYLTRANSFERASE"/>
    <property type="match status" value="1"/>
</dbReference>
<evidence type="ECO:0000256" key="6">
    <source>
        <dbReference type="SAM" id="MobiDB-lite"/>
    </source>
</evidence>
<dbReference type="SUPFAM" id="SSF53335">
    <property type="entry name" value="S-adenosyl-L-methionine-dependent methyltransferases"/>
    <property type="match status" value="1"/>
</dbReference>
<dbReference type="InterPro" id="IPR013846">
    <property type="entry name" value="mRNA_cap_enzyme_C"/>
</dbReference>
<organism evidence="8">
    <name type="scientific">viral metagenome</name>
    <dbReference type="NCBI Taxonomy" id="1070528"/>
    <lineage>
        <taxon>unclassified sequences</taxon>
        <taxon>metagenomes</taxon>
        <taxon>organismal metagenomes</taxon>
    </lineage>
</organism>
<dbReference type="PANTHER" id="PTHR12189:SF2">
    <property type="entry name" value="MRNA CAP GUANINE-N7 METHYLTRANSFERASE"/>
    <property type="match status" value="1"/>
</dbReference>
<dbReference type="Gene3D" id="2.40.50.140">
    <property type="entry name" value="Nucleic acid-binding proteins"/>
    <property type="match status" value="1"/>
</dbReference>
<evidence type="ECO:0000313" key="8">
    <source>
        <dbReference type="EMBL" id="QHT03332.1"/>
    </source>
</evidence>
<dbReference type="CDD" id="cd15457">
    <property type="entry name" value="NADAR"/>
    <property type="match status" value="1"/>
</dbReference>
<dbReference type="InterPro" id="IPR039753">
    <property type="entry name" value="RG7MT1"/>
</dbReference>
<dbReference type="EC" id="2.1.1.56" evidence="1"/>